<evidence type="ECO:0000256" key="4">
    <source>
        <dbReference type="ARBA" id="ARBA00022827"/>
    </source>
</evidence>
<dbReference type="GO" id="GO:0022904">
    <property type="term" value="P:respiratory electron transport chain"/>
    <property type="evidence" value="ECO:0007669"/>
    <property type="project" value="TreeGrafter"/>
</dbReference>
<dbReference type="RefSeq" id="WP_212786079.1">
    <property type="nucleotide sequence ID" value="NZ_AP019536.1"/>
</dbReference>
<dbReference type="PANTHER" id="PTHR43716:SF2">
    <property type="entry name" value="BLL6224 PROTEIN"/>
    <property type="match status" value="1"/>
</dbReference>
<dbReference type="EMBL" id="AP019536">
    <property type="protein sequence ID" value="BBI98435.1"/>
    <property type="molecule type" value="Genomic_DNA"/>
</dbReference>
<name>A0AAN1VYT9_9PROT</name>
<evidence type="ECO:0000256" key="1">
    <source>
        <dbReference type="ARBA" id="ARBA00001974"/>
    </source>
</evidence>
<dbReference type="GO" id="GO:0003824">
    <property type="term" value="F:catalytic activity"/>
    <property type="evidence" value="ECO:0007669"/>
    <property type="project" value="InterPro"/>
</dbReference>
<dbReference type="SUPFAM" id="SSF56176">
    <property type="entry name" value="FAD-binding/transporter-associated domain-like"/>
    <property type="match status" value="1"/>
</dbReference>
<comment type="similarity">
    <text evidence="2">Belongs to the FAD-binding oxidoreductase/transferase type 4 family.</text>
</comment>
<comment type="cofactor">
    <cofactor evidence="1">
        <name>FAD</name>
        <dbReference type="ChEBI" id="CHEBI:57692"/>
    </cofactor>
</comment>
<dbReference type="Gene3D" id="3.30.70.2190">
    <property type="match status" value="1"/>
</dbReference>
<feature type="domain" description="FAD-binding PCMH-type" evidence="5">
    <location>
        <begin position="36"/>
        <end position="219"/>
    </location>
</feature>
<gene>
    <name evidence="6" type="ORF">FGKAn22_01280</name>
</gene>
<dbReference type="PROSITE" id="PS51387">
    <property type="entry name" value="FAD_PCMH"/>
    <property type="match status" value="1"/>
</dbReference>
<evidence type="ECO:0000256" key="3">
    <source>
        <dbReference type="ARBA" id="ARBA00022630"/>
    </source>
</evidence>
<dbReference type="Gene3D" id="1.10.45.10">
    <property type="entry name" value="Vanillyl-alcohol Oxidase, Chain A, domain 4"/>
    <property type="match status" value="1"/>
</dbReference>
<dbReference type="InterPro" id="IPR016164">
    <property type="entry name" value="FAD-linked_Oxase-like_C"/>
</dbReference>
<dbReference type="InterPro" id="IPR016171">
    <property type="entry name" value="Vanillyl_alc_oxidase_C-sub2"/>
</dbReference>
<dbReference type="InterPro" id="IPR016169">
    <property type="entry name" value="FAD-bd_PCMH_sub2"/>
</dbReference>
<dbReference type="SUPFAM" id="SSF55103">
    <property type="entry name" value="FAD-linked oxidases, C-terminal domain"/>
    <property type="match status" value="1"/>
</dbReference>
<dbReference type="FunFam" id="1.10.45.10:FF:000001">
    <property type="entry name" value="D-lactate dehydrogenase mitochondrial"/>
    <property type="match status" value="1"/>
</dbReference>
<dbReference type="InterPro" id="IPR004113">
    <property type="entry name" value="FAD-bd_oxidored_4_C"/>
</dbReference>
<evidence type="ECO:0000256" key="2">
    <source>
        <dbReference type="ARBA" id="ARBA00008000"/>
    </source>
</evidence>
<evidence type="ECO:0000313" key="6">
    <source>
        <dbReference type="EMBL" id="BBI98435.1"/>
    </source>
</evidence>
<dbReference type="GO" id="GO:0071949">
    <property type="term" value="F:FAD binding"/>
    <property type="evidence" value="ECO:0007669"/>
    <property type="project" value="InterPro"/>
</dbReference>
<keyword evidence="3" id="KW-0285">Flavoprotein</keyword>
<accession>A0AAN1VYT9</accession>
<dbReference type="Gene3D" id="3.30.70.2740">
    <property type="match status" value="1"/>
</dbReference>
<dbReference type="KEGG" id="fku:FGKAn22_01280"/>
<evidence type="ECO:0000259" key="5">
    <source>
        <dbReference type="PROSITE" id="PS51387"/>
    </source>
</evidence>
<organism evidence="6 7">
    <name type="scientific">Ferrigenium kumadai</name>
    <dbReference type="NCBI Taxonomy" id="1682490"/>
    <lineage>
        <taxon>Bacteria</taxon>
        <taxon>Pseudomonadati</taxon>
        <taxon>Pseudomonadota</taxon>
        <taxon>Betaproteobacteria</taxon>
        <taxon>Nitrosomonadales</taxon>
        <taxon>Gallionellaceae</taxon>
        <taxon>Ferrigenium</taxon>
    </lineage>
</organism>
<dbReference type="InterPro" id="IPR016166">
    <property type="entry name" value="FAD-bd_PCMH"/>
</dbReference>
<keyword evidence="7" id="KW-1185">Reference proteome</keyword>
<reference evidence="6 7" key="1">
    <citation type="submission" date="2019-03" db="EMBL/GenBank/DDBJ databases">
        <title>Complete genome sequence of Ferrigenium kumadai strain An22, a microaerophilic iron-oxidizing bacterium isolated from a paddy field soil.</title>
        <authorList>
            <person name="Watanabe T."/>
            <person name="Asakawa S."/>
        </authorList>
    </citation>
    <scope>NUCLEOTIDE SEQUENCE [LARGE SCALE GENOMIC DNA]</scope>
    <source>
        <strain evidence="6 7">An22</strain>
    </source>
</reference>
<dbReference type="InterPro" id="IPR036318">
    <property type="entry name" value="FAD-bd_PCMH-like_sf"/>
</dbReference>
<keyword evidence="4" id="KW-0274">FAD</keyword>
<proteinExistence type="inferred from homology"/>
<dbReference type="Gene3D" id="3.30.465.10">
    <property type="match status" value="1"/>
</dbReference>
<dbReference type="Pfam" id="PF01565">
    <property type="entry name" value="FAD_binding_4"/>
    <property type="match status" value="1"/>
</dbReference>
<dbReference type="Proteomes" id="UP001319121">
    <property type="component" value="Chromosome"/>
</dbReference>
<dbReference type="InterPro" id="IPR006094">
    <property type="entry name" value="Oxid_FAD_bind_N"/>
</dbReference>
<dbReference type="PANTHER" id="PTHR43716">
    <property type="entry name" value="D-2-HYDROXYGLUTARATE DEHYDROGENASE, MITOCHONDRIAL"/>
    <property type="match status" value="1"/>
</dbReference>
<sequence>MQSIELSQHLATIVGADAVLTGEAAAPYFADWRGRYRGDALAVVFPSDTQQVSAVVKLCAENNIAIVPQGGNTSLCGASVPLADGSKQVVVNLSRMNRLRALDAVNYTMTVEAGCKLASLYEAAEQVDRLFPLGLTAIAPHCEIGGNLSTNAGGIGVLRYGNARDLVLGLEVVLPDGRIWDGLRSLRKDNTGYDLKHLFIGAEGTLGIITAAVLKLFPRPQSVATACVAVRDPAAAVALLAHLRATCGDNISGFEIISRSCLDLVFKNIPDTYEPFASKHEWIVITQLADVLDAPLDAALIAALEMFDEGVVEYTVTLDKDRAERWWKLRKNISDAQKIEGISIKHDVSVPIGRVAEFIAQASAALRNAWPGIRIVAFGHIGDGNIHYNASMPDAAQNMAFIEQYEQDVNSIVYKVVARLDGSISAEHGLGQLKRDEITRYKSPLELELMRSIKHAIDPHGLMNPGKVL</sequence>
<dbReference type="AlphaFoldDB" id="A0AAN1VYT9"/>
<dbReference type="InterPro" id="IPR016167">
    <property type="entry name" value="FAD-bd_PCMH_sub1"/>
</dbReference>
<protein>
    <submittedName>
        <fullName evidence="6">D-2-hydroxyacid dehydrogenase</fullName>
    </submittedName>
</protein>
<dbReference type="Pfam" id="PF02913">
    <property type="entry name" value="FAD-oxidase_C"/>
    <property type="match status" value="1"/>
</dbReference>
<evidence type="ECO:0000313" key="7">
    <source>
        <dbReference type="Proteomes" id="UP001319121"/>
    </source>
</evidence>
<dbReference type="InterPro" id="IPR051264">
    <property type="entry name" value="FAD-oxidored/transferase_4"/>
</dbReference>
<dbReference type="Gene3D" id="3.30.43.10">
    <property type="entry name" value="Uridine Diphospho-n-acetylenolpyruvylglucosamine Reductase, domain 2"/>
    <property type="match status" value="1"/>
</dbReference>